<keyword evidence="1" id="KW-0472">Membrane</keyword>
<feature type="transmembrane region" description="Helical" evidence="1">
    <location>
        <begin position="7"/>
        <end position="28"/>
    </location>
</feature>
<evidence type="ECO:0000256" key="1">
    <source>
        <dbReference type="SAM" id="Phobius"/>
    </source>
</evidence>
<dbReference type="PANTHER" id="PTHR28008">
    <property type="entry name" value="DOMAIN PROTEIN, PUTATIVE (AFU_ORTHOLOGUE AFUA_3G10980)-RELATED"/>
    <property type="match status" value="1"/>
</dbReference>
<protein>
    <submittedName>
        <fullName evidence="2">VanZ family protein</fullName>
    </submittedName>
</protein>
<accession>A0A928GHK3</accession>
<feature type="transmembrane region" description="Helical" evidence="1">
    <location>
        <begin position="101"/>
        <end position="123"/>
    </location>
</feature>
<evidence type="ECO:0000313" key="3">
    <source>
        <dbReference type="Proteomes" id="UP000763088"/>
    </source>
</evidence>
<dbReference type="EMBL" id="SUYD01000017">
    <property type="protein sequence ID" value="MBE6267182.1"/>
    <property type="molecule type" value="Genomic_DNA"/>
</dbReference>
<comment type="caution">
    <text evidence="2">The sequence shown here is derived from an EMBL/GenBank/DDBJ whole genome shotgun (WGS) entry which is preliminary data.</text>
</comment>
<dbReference type="PANTHER" id="PTHR28008:SF1">
    <property type="entry name" value="DOMAIN PROTEIN, PUTATIVE (AFU_ORTHOLOGUE AFUA_3G10980)-RELATED"/>
    <property type="match status" value="1"/>
</dbReference>
<name>A0A928GHK3_XYLRU</name>
<dbReference type="AlphaFoldDB" id="A0A928GHK3"/>
<organism evidence="2 3">
    <name type="scientific">Xylanibacter ruminicola</name>
    <name type="common">Prevotella ruminicola</name>
    <dbReference type="NCBI Taxonomy" id="839"/>
    <lineage>
        <taxon>Bacteria</taxon>
        <taxon>Pseudomonadati</taxon>
        <taxon>Bacteroidota</taxon>
        <taxon>Bacteroidia</taxon>
        <taxon>Bacteroidales</taxon>
        <taxon>Prevotellaceae</taxon>
        <taxon>Xylanibacter</taxon>
    </lineage>
</organism>
<keyword evidence="1" id="KW-0812">Transmembrane</keyword>
<evidence type="ECO:0000313" key="2">
    <source>
        <dbReference type="EMBL" id="MBE6267182.1"/>
    </source>
</evidence>
<dbReference type="NCBIfam" id="NF037970">
    <property type="entry name" value="vanZ_1"/>
    <property type="match status" value="1"/>
</dbReference>
<gene>
    <name evidence="2" type="ORF">E7102_12085</name>
</gene>
<keyword evidence="1" id="KW-1133">Transmembrane helix</keyword>
<reference evidence="2" key="1">
    <citation type="submission" date="2019-04" db="EMBL/GenBank/DDBJ databases">
        <title>Evolution of Biomass-Degrading Anaerobic Consortia Revealed by Metagenomics.</title>
        <authorList>
            <person name="Peng X."/>
        </authorList>
    </citation>
    <scope>NUCLEOTIDE SEQUENCE</scope>
    <source>
        <strain evidence="2">SIG141</strain>
    </source>
</reference>
<feature type="transmembrane region" description="Helical" evidence="1">
    <location>
        <begin position="70"/>
        <end position="89"/>
    </location>
</feature>
<sequence length="128" mass="14932">MFHFIRKYPFSMICIALIWILSLIPYFPETPLDDVEFVDKWVHILMYGCTFLVLWIEYTCNHKQADYGKLFFWAWLAPIIMSGVIELIQEYCTWGQRSGDWLDLAANAAGVTLAAVLGVLFWCSRPKK</sequence>
<proteinExistence type="predicted"/>
<feature type="transmembrane region" description="Helical" evidence="1">
    <location>
        <begin position="40"/>
        <end position="58"/>
    </location>
</feature>
<dbReference type="Proteomes" id="UP000763088">
    <property type="component" value="Unassembled WGS sequence"/>
</dbReference>